<dbReference type="RefSeq" id="XP_024771367.1">
    <property type="nucleotide sequence ID" value="XM_024913597.1"/>
</dbReference>
<evidence type="ECO:0000256" key="1">
    <source>
        <dbReference type="SAM" id="SignalP"/>
    </source>
</evidence>
<name>A0A2T4A3P9_TRIHA</name>
<gene>
    <name evidence="2" type="ORF">M431DRAFT_225340</name>
</gene>
<reference evidence="2 3" key="1">
    <citation type="submission" date="2016-07" db="EMBL/GenBank/DDBJ databases">
        <title>Multiple horizontal gene transfer events from other fungi enriched the ability of initially mycotrophic Trichoderma (Ascomycota) to feed on dead plant biomass.</title>
        <authorList>
            <consortium name="DOE Joint Genome Institute"/>
            <person name="Aerts A."/>
            <person name="Atanasova L."/>
            <person name="Chenthamara K."/>
            <person name="Zhang J."/>
            <person name="Grujic M."/>
            <person name="Henrissat B."/>
            <person name="Kuo A."/>
            <person name="Salamov A."/>
            <person name="Lipzen A."/>
            <person name="Labutti K."/>
            <person name="Barry K."/>
            <person name="Miao Y."/>
            <person name="Rahimi M.J."/>
            <person name="Shen Q."/>
            <person name="Grigoriev I.V."/>
            <person name="Kubicek C.P."/>
            <person name="Druzhinina I.S."/>
        </authorList>
    </citation>
    <scope>NUCLEOTIDE SEQUENCE [LARGE SCALE GENOMIC DNA]</scope>
    <source>
        <strain evidence="2 3">CBS 226.95</strain>
    </source>
</reference>
<keyword evidence="1" id="KW-0732">Signal</keyword>
<feature type="signal peptide" evidence="1">
    <location>
        <begin position="1"/>
        <end position="23"/>
    </location>
</feature>
<protein>
    <recommendedName>
        <fullName evidence="4">Secreted protein</fullName>
    </recommendedName>
</protein>
<dbReference type="GeneID" id="36622159"/>
<dbReference type="AlphaFoldDB" id="A0A2T4A3P9"/>
<evidence type="ECO:0000313" key="3">
    <source>
        <dbReference type="Proteomes" id="UP000241690"/>
    </source>
</evidence>
<proteinExistence type="predicted"/>
<dbReference type="EMBL" id="KZ679685">
    <property type="protein sequence ID" value="PTB51690.1"/>
    <property type="molecule type" value="Genomic_DNA"/>
</dbReference>
<evidence type="ECO:0008006" key="4">
    <source>
        <dbReference type="Google" id="ProtNLM"/>
    </source>
</evidence>
<dbReference type="Proteomes" id="UP000241690">
    <property type="component" value="Unassembled WGS sequence"/>
</dbReference>
<evidence type="ECO:0000313" key="2">
    <source>
        <dbReference type="EMBL" id="PTB51690.1"/>
    </source>
</evidence>
<accession>A0A2T4A3P9</accession>
<keyword evidence="3" id="KW-1185">Reference proteome</keyword>
<sequence>MPRQPDRHIDAFFSILVLSRSLAQVFFQTPCVSTSRCGSARQFPPLARVPAAMTSGLSHNSPLSARLTSDRGYFSREKNVSFLPPSAWWQRPCRTGEVLGSSLVHAHWLTLYRSRKFRVCSFRR</sequence>
<feature type="chain" id="PRO_5015420215" description="Secreted protein" evidence="1">
    <location>
        <begin position="24"/>
        <end position="124"/>
    </location>
</feature>
<organism evidence="2 3">
    <name type="scientific">Trichoderma harzianum CBS 226.95</name>
    <dbReference type="NCBI Taxonomy" id="983964"/>
    <lineage>
        <taxon>Eukaryota</taxon>
        <taxon>Fungi</taxon>
        <taxon>Dikarya</taxon>
        <taxon>Ascomycota</taxon>
        <taxon>Pezizomycotina</taxon>
        <taxon>Sordariomycetes</taxon>
        <taxon>Hypocreomycetidae</taxon>
        <taxon>Hypocreales</taxon>
        <taxon>Hypocreaceae</taxon>
        <taxon>Trichoderma</taxon>
    </lineage>
</organism>